<feature type="region of interest" description="Disordered" evidence="1">
    <location>
        <begin position="274"/>
        <end position="336"/>
    </location>
</feature>
<dbReference type="AlphaFoldDB" id="A0A5P1ET56"/>
<protein>
    <submittedName>
        <fullName evidence="3">Uncharacterized protein</fullName>
    </submittedName>
</protein>
<gene>
    <name evidence="3" type="ORF">A4U43_C05F20640</name>
</gene>
<dbReference type="PANTHER" id="PTHR33868">
    <property type="entry name" value="EXPRESSED PROTEIN"/>
    <property type="match status" value="1"/>
</dbReference>
<keyword evidence="2" id="KW-0812">Transmembrane</keyword>
<feature type="compositionally biased region" description="Polar residues" evidence="1">
    <location>
        <begin position="274"/>
        <end position="300"/>
    </location>
</feature>
<evidence type="ECO:0000313" key="4">
    <source>
        <dbReference type="Proteomes" id="UP000243459"/>
    </source>
</evidence>
<feature type="compositionally biased region" description="Polar residues" evidence="1">
    <location>
        <begin position="312"/>
        <end position="336"/>
    </location>
</feature>
<proteinExistence type="predicted"/>
<dbReference type="Gramene" id="ONK69225">
    <property type="protein sequence ID" value="ONK69225"/>
    <property type="gene ID" value="A4U43_C05F20640"/>
</dbReference>
<dbReference type="EMBL" id="CM007385">
    <property type="protein sequence ID" value="ONK69225.1"/>
    <property type="molecule type" value="Genomic_DNA"/>
</dbReference>
<keyword evidence="4" id="KW-1185">Reference proteome</keyword>
<sequence length="465" mass="52404">MAAAEARAAWRTANRCWVQEDAKRAPKLACCPSSSSAQQYDSCNGNVANGQEQPTHNFMPLNWNPMNSNLPPDTRWWLQLQTSFGCQKDFTTELNVLEDELEEKGYEHVVPTSTLSDKRLDHNNDDYPSESPGMVSTAFMKKDSKTRVDEMKTVSNISQQPLERKVDSEDYLFQDWEFMDWKPVDRLIPKKTEGFGKDLDSPWAGHKCEPWWRISDQDELASLVAQKSLEQIENCDLPKPTQTVHVSGDPFACLESLDGNRIFSSSVGYKLNSSSSYPNDYPQHSSITGSSDGKCQSSDGSHFPSDSEKLYSGNQSFAPSANDIPENSQTSDTNSSRAELLEALRHSQTRAREAEIAAQKAYSEKEHIFKLFFKQASHLFAYKQWLRMLQLESLCLQLRIKEHQISTLFPVLPFMPHKGDGTKSKRKKHKNCSFCKYAVAFAVGLGLAGAGLLLGWSLGWLLPHL</sequence>
<keyword evidence="2" id="KW-0472">Membrane</keyword>
<dbReference type="OMA" id="DESDHTA"/>
<keyword evidence="2" id="KW-1133">Transmembrane helix</keyword>
<dbReference type="PANTHER" id="PTHR33868:SF2">
    <property type="entry name" value="EXPRESSED PROTEIN"/>
    <property type="match status" value="1"/>
</dbReference>
<accession>A0A5P1ET56</accession>
<dbReference type="OrthoDB" id="1920951at2759"/>
<organism evidence="3 4">
    <name type="scientific">Asparagus officinalis</name>
    <name type="common">Garden asparagus</name>
    <dbReference type="NCBI Taxonomy" id="4686"/>
    <lineage>
        <taxon>Eukaryota</taxon>
        <taxon>Viridiplantae</taxon>
        <taxon>Streptophyta</taxon>
        <taxon>Embryophyta</taxon>
        <taxon>Tracheophyta</taxon>
        <taxon>Spermatophyta</taxon>
        <taxon>Magnoliopsida</taxon>
        <taxon>Liliopsida</taxon>
        <taxon>Asparagales</taxon>
        <taxon>Asparagaceae</taxon>
        <taxon>Asparagoideae</taxon>
        <taxon>Asparagus</taxon>
    </lineage>
</organism>
<dbReference type="Proteomes" id="UP000243459">
    <property type="component" value="Chromosome 5"/>
</dbReference>
<evidence type="ECO:0000256" key="2">
    <source>
        <dbReference type="SAM" id="Phobius"/>
    </source>
</evidence>
<evidence type="ECO:0000256" key="1">
    <source>
        <dbReference type="SAM" id="MobiDB-lite"/>
    </source>
</evidence>
<reference evidence="4" key="1">
    <citation type="journal article" date="2017" name="Nat. Commun.">
        <title>The asparagus genome sheds light on the origin and evolution of a young Y chromosome.</title>
        <authorList>
            <person name="Harkess A."/>
            <person name="Zhou J."/>
            <person name="Xu C."/>
            <person name="Bowers J.E."/>
            <person name="Van der Hulst R."/>
            <person name="Ayyampalayam S."/>
            <person name="Mercati F."/>
            <person name="Riccardi P."/>
            <person name="McKain M.R."/>
            <person name="Kakrana A."/>
            <person name="Tang H."/>
            <person name="Ray J."/>
            <person name="Groenendijk J."/>
            <person name="Arikit S."/>
            <person name="Mathioni S.M."/>
            <person name="Nakano M."/>
            <person name="Shan H."/>
            <person name="Telgmann-Rauber A."/>
            <person name="Kanno A."/>
            <person name="Yue Z."/>
            <person name="Chen H."/>
            <person name="Li W."/>
            <person name="Chen Y."/>
            <person name="Xu X."/>
            <person name="Zhang Y."/>
            <person name="Luo S."/>
            <person name="Chen H."/>
            <person name="Gao J."/>
            <person name="Mao Z."/>
            <person name="Pires J.C."/>
            <person name="Luo M."/>
            <person name="Kudrna D."/>
            <person name="Wing R.A."/>
            <person name="Meyers B.C."/>
            <person name="Yi K."/>
            <person name="Kong H."/>
            <person name="Lavrijsen P."/>
            <person name="Sunseri F."/>
            <person name="Falavigna A."/>
            <person name="Ye Y."/>
            <person name="Leebens-Mack J.H."/>
            <person name="Chen G."/>
        </authorList>
    </citation>
    <scope>NUCLEOTIDE SEQUENCE [LARGE SCALE GENOMIC DNA]</scope>
    <source>
        <strain evidence="4">cv. DH0086</strain>
    </source>
</reference>
<evidence type="ECO:0000313" key="3">
    <source>
        <dbReference type="EMBL" id="ONK69225.1"/>
    </source>
</evidence>
<feature type="transmembrane region" description="Helical" evidence="2">
    <location>
        <begin position="437"/>
        <end position="462"/>
    </location>
</feature>
<name>A0A5P1ET56_ASPOF</name>